<protein>
    <submittedName>
        <fullName evidence="2">Uncharacterized protein</fullName>
    </submittedName>
</protein>
<dbReference type="EMBL" id="CP045226">
    <property type="protein sequence ID" value="QFS48058.1"/>
    <property type="molecule type" value="Genomic_DNA"/>
</dbReference>
<organism evidence="2 3">
    <name type="scientific">Nostoc sphaeroides CCNUC1</name>
    <dbReference type="NCBI Taxonomy" id="2653204"/>
    <lineage>
        <taxon>Bacteria</taxon>
        <taxon>Bacillati</taxon>
        <taxon>Cyanobacteriota</taxon>
        <taxon>Cyanophyceae</taxon>
        <taxon>Nostocales</taxon>
        <taxon>Nostocaceae</taxon>
        <taxon>Nostoc</taxon>
    </lineage>
</organism>
<name>A0A5P8W5R1_9NOSO</name>
<keyword evidence="3" id="KW-1185">Reference proteome</keyword>
<keyword evidence="1" id="KW-0472">Membrane</keyword>
<evidence type="ECO:0000313" key="2">
    <source>
        <dbReference type="EMBL" id="QFS48058.1"/>
    </source>
</evidence>
<feature type="transmembrane region" description="Helical" evidence="1">
    <location>
        <begin position="20"/>
        <end position="40"/>
    </location>
</feature>
<gene>
    <name evidence="2" type="ORF">GXM_05550</name>
</gene>
<proteinExistence type="predicted"/>
<reference evidence="2 3" key="1">
    <citation type="submission" date="2019-10" db="EMBL/GenBank/DDBJ databases">
        <title>Genomic and transcriptomic insights into the perfect genentic adaptation of a filamentous nitrogen-fixing cyanobacterium to rice fields.</title>
        <authorList>
            <person name="Chen Z."/>
        </authorList>
    </citation>
    <scope>NUCLEOTIDE SEQUENCE [LARGE SCALE GENOMIC DNA]</scope>
    <source>
        <strain evidence="2">CCNUC1</strain>
    </source>
</reference>
<dbReference type="AlphaFoldDB" id="A0A5P8W5R1"/>
<evidence type="ECO:0000256" key="1">
    <source>
        <dbReference type="SAM" id="Phobius"/>
    </source>
</evidence>
<dbReference type="Proteomes" id="UP000326678">
    <property type="component" value="Chromosome Gxm1"/>
</dbReference>
<keyword evidence="1" id="KW-1133">Transmembrane helix</keyword>
<keyword evidence="1" id="KW-0812">Transmembrane</keyword>
<evidence type="ECO:0000313" key="3">
    <source>
        <dbReference type="Proteomes" id="UP000326678"/>
    </source>
</evidence>
<sequence>MLNFVVCRFAILFSAENFQSVITLFTLIVANFENFVVTLLL</sequence>
<accession>A0A5P8W5R1</accession>
<dbReference type="KEGG" id="nsh:GXM_05550"/>